<dbReference type="Proteomes" id="UP000054937">
    <property type="component" value="Unassembled WGS sequence"/>
</dbReference>
<dbReference type="InterPro" id="IPR009100">
    <property type="entry name" value="AcylCoA_DH/oxidase_NM_dom_sf"/>
</dbReference>
<reference evidence="2 3" key="1">
    <citation type="journal article" date="2015" name="Sci. Rep.">
        <title>Genome of the facultative scuticociliatosis pathogen Pseudocohnilembus persalinus provides insight into its virulence through horizontal gene transfer.</title>
        <authorList>
            <person name="Xiong J."/>
            <person name="Wang G."/>
            <person name="Cheng J."/>
            <person name="Tian M."/>
            <person name="Pan X."/>
            <person name="Warren A."/>
            <person name="Jiang C."/>
            <person name="Yuan D."/>
            <person name="Miao W."/>
        </authorList>
    </citation>
    <scope>NUCLEOTIDE SEQUENCE [LARGE SCALE GENOMIC DNA]</scope>
    <source>
        <strain evidence="2">36N120E</strain>
    </source>
</reference>
<dbReference type="EMBL" id="LDAU01000044">
    <property type="protein sequence ID" value="KRX09753.1"/>
    <property type="molecule type" value="Genomic_DNA"/>
</dbReference>
<keyword evidence="2" id="KW-0808">Transferase</keyword>
<evidence type="ECO:0000313" key="3">
    <source>
        <dbReference type="Proteomes" id="UP000054937"/>
    </source>
</evidence>
<dbReference type="OrthoDB" id="434771at2759"/>
<dbReference type="InterPro" id="IPR052898">
    <property type="entry name" value="ACAD10-like"/>
</dbReference>
<dbReference type="GO" id="GO:0050660">
    <property type="term" value="F:flavin adenine dinucleotide binding"/>
    <property type="evidence" value="ECO:0007669"/>
    <property type="project" value="InterPro"/>
</dbReference>
<keyword evidence="2" id="KW-0418">Kinase</keyword>
<keyword evidence="3" id="KW-1185">Reference proteome</keyword>
<dbReference type="InterPro" id="IPR011009">
    <property type="entry name" value="Kinase-like_dom_sf"/>
</dbReference>
<sequence>MQNNLETIPVRPNHKFNEQNMQNFLVQNLKQLSQQDKSSQLQVVQFNAGQSNPTYLLTLGNFKCVLRKKPHGKLLKGAHLIEREFQIQQALFKQNFPVPEPYLYCTDLSVIESEFYLMEFVQGRIFRDNSLPGLSPDERREIYTSWMETLVKLHSFDPLQIGLQNFGKTTDPIQRGITTWARNYKQSETKKIQDMDHLIEKLPQLIPQETGGKTAIVHGDFRIDNTVFHPTENRVIAVLDWELSTLGSSYGDLAQALMWHYAPSNSFHGLGNFDQGSFGIPNVHALKNIYLTQRNLPEINDKDWFFFLSFNYFKLAGISQGVFKRSQMGNASSTLATQFERATIFCAKIGRQLLEKSINGDIKPMSPLYKDFSPRFKELYQKIHIFLEKYIYPNEHVYQKQLKHGEKRWKEVPPILEELKKKAKEQGIWNLFMPKSHGGLSNLEYAPLCEIMGKSPLAQVAFNCNAPDTGNMEVKQIYINYLFL</sequence>
<name>A0A0V0R5K5_PSEPJ</name>
<dbReference type="SUPFAM" id="SSF56645">
    <property type="entry name" value="Acyl-CoA dehydrogenase NM domain-like"/>
    <property type="match status" value="1"/>
</dbReference>
<dbReference type="GO" id="GO:0016627">
    <property type="term" value="F:oxidoreductase activity, acting on the CH-CH group of donors"/>
    <property type="evidence" value="ECO:0007669"/>
    <property type="project" value="InterPro"/>
</dbReference>
<proteinExistence type="predicted"/>
<comment type="caution">
    <text evidence="2">The sequence shown here is derived from an EMBL/GenBank/DDBJ whole genome shotgun (WGS) entry which is preliminary data.</text>
</comment>
<dbReference type="OMA" id="RAFYVME"/>
<dbReference type="InterPro" id="IPR002575">
    <property type="entry name" value="Aminoglycoside_PTrfase"/>
</dbReference>
<gene>
    <name evidence="2" type="ORF">PPERSA_02625</name>
</gene>
<evidence type="ECO:0000313" key="2">
    <source>
        <dbReference type="EMBL" id="KRX09753.1"/>
    </source>
</evidence>
<dbReference type="InParanoid" id="A0A0V0R5K5"/>
<dbReference type="SUPFAM" id="SSF56112">
    <property type="entry name" value="Protein kinase-like (PK-like)"/>
    <property type="match status" value="1"/>
</dbReference>
<dbReference type="CDD" id="cd05154">
    <property type="entry name" value="ACAD10_11_N-like"/>
    <property type="match status" value="1"/>
</dbReference>
<protein>
    <submittedName>
        <fullName evidence="2">Protein kinase-like domain</fullName>
    </submittedName>
</protein>
<evidence type="ECO:0000259" key="1">
    <source>
        <dbReference type="Pfam" id="PF01636"/>
    </source>
</evidence>
<dbReference type="InterPro" id="IPR037069">
    <property type="entry name" value="AcylCoA_DH/ox_N_sf"/>
</dbReference>
<feature type="domain" description="Aminoglycoside phosphotransferase" evidence="1">
    <location>
        <begin position="43"/>
        <end position="264"/>
    </location>
</feature>
<dbReference type="Gene3D" id="3.30.200.20">
    <property type="entry name" value="Phosphorylase Kinase, domain 1"/>
    <property type="match status" value="1"/>
</dbReference>
<accession>A0A0V0R5K5</accession>
<dbReference type="AlphaFoldDB" id="A0A0V0R5K5"/>
<dbReference type="Pfam" id="PF01636">
    <property type="entry name" value="APH"/>
    <property type="match status" value="1"/>
</dbReference>
<dbReference type="GO" id="GO:0016301">
    <property type="term" value="F:kinase activity"/>
    <property type="evidence" value="ECO:0007669"/>
    <property type="project" value="UniProtKB-KW"/>
</dbReference>
<dbReference type="PANTHER" id="PTHR47829:SF1">
    <property type="entry name" value="HAD FAMILY PHOSPHATASE"/>
    <property type="match status" value="1"/>
</dbReference>
<dbReference type="PANTHER" id="PTHR47829">
    <property type="entry name" value="HYDROLASE, PUTATIVE (AFU_ORTHOLOGUE AFUA_1G12880)-RELATED"/>
    <property type="match status" value="1"/>
</dbReference>
<dbReference type="Gene3D" id="3.90.1200.10">
    <property type="match status" value="1"/>
</dbReference>
<dbReference type="Gene3D" id="1.10.540.10">
    <property type="entry name" value="Acyl-CoA dehydrogenase/oxidase, N-terminal domain"/>
    <property type="match status" value="1"/>
</dbReference>
<organism evidence="2 3">
    <name type="scientific">Pseudocohnilembus persalinus</name>
    <name type="common">Ciliate</name>
    <dbReference type="NCBI Taxonomy" id="266149"/>
    <lineage>
        <taxon>Eukaryota</taxon>
        <taxon>Sar</taxon>
        <taxon>Alveolata</taxon>
        <taxon>Ciliophora</taxon>
        <taxon>Intramacronucleata</taxon>
        <taxon>Oligohymenophorea</taxon>
        <taxon>Scuticociliatia</taxon>
        <taxon>Philasterida</taxon>
        <taxon>Pseudocohnilembidae</taxon>
        <taxon>Pseudocohnilembus</taxon>
    </lineage>
</organism>
<dbReference type="InterPro" id="IPR041726">
    <property type="entry name" value="ACAD10_11_N"/>
</dbReference>